<evidence type="ECO:0000256" key="5">
    <source>
        <dbReference type="ARBA" id="ARBA00066302"/>
    </source>
</evidence>
<dbReference type="SUPFAM" id="SSF109751">
    <property type="entry name" value="Alpha-hemoglobin stabilizing protein AHSP"/>
    <property type="match status" value="1"/>
</dbReference>
<evidence type="ECO:0000256" key="1">
    <source>
        <dbReference type="ARBA" id="ARBA00004496"/>
    </source>
</evidence>
<dbReference type="GO" id="GO:0050821">
    <property type="term" value="P:protein stabilization"/>
    <property type="evidence" value="ECO:0007669"/>
    <property type="project" value="InterPro"/>
</dbReference>
<dbReference type="OrthoDB" id="9827643at2759"/>
<dbReference type="VEuPathDB" id="HostDB:ENSRNOG00000020165"/>
<dbReference type="GO" id="GO:0030492">
    <property type="term" value="F:hemoglobin binding"/>
    <property type="evidence" value="ECO:0007669"/>
    <property type="project" value="InterPro"/>
</dbReference>
<evidence type="ECO:0000313" key="10">
    <source>
        <dbReference type="EMBL" id="EDM17180.1"/>
    </source>
</evidence>
<evidence type="ECO:0000256" key="6">
    <source>
        <dbReference type="ARBA" id="ARBA00072174"/>
    </source>
</evidence>
<dbReference type="AlphaFoldDB" id="A9UMW3"/>
<accession>A9UMW3</accession>
<dbReference type="CTD" id="51327"/>
<name>A9UMW3_RAT</name>
<protein>
    <recommendedName>
        <fullName evidence="6">Alpha-hemoglobin-stabilizing protein</fullName>
    </recommendedName>
    <alternativeName>
        <fullName evidence="8">Erythroid differentiation-related factor</fullName>
    </alternativeName>
    <alternativeName>
        <fullName evidence="7">Erythroid-associated factor</fullName>
    </alternativeName>
</protein>
<dbReference type="eggNOG" id="ENOG502SXDF">
    <property type="taxonomic scope" value="Eukaryota"/>
</dbReference>
<reference evidence="10" key="2">
    <citation type="journal article" date="2005" name="Genome Res.">
        <title>Gene and alternative splicing annotation with AIR.</title>
        <authorList>
            <person name="Florea L."/>
            <person name="Di Francesco V."/>
            <person name="Miller J."/>
            <person name="Turner R."/>
            <person name="Yao A."/>
            <person name="Harris M."/>
            <person name="Walenz B."/>
            <person name="Mobarry C."/>
            <person name="Merkulov G.V."/>
            <person name="Charlab R."/>
            <person name="Dew I."/>
            <person name="Deng Z."/>
            <person name="Istrail S."/>
            <person name="Li P."/>
            <person name="Sutton G."/>
        </authorList>
    </citation>
    <scope>NUCLEOTIDE SEQUENCE</scope>
    <source>
        <strain evidence="10">BN</strain>
    </source>
</reference>
<evidence type="ECO:0000256" key="7">
    <source>
        <dbReference type="ARBA" id="ARBA00079289"/>
    </source>
</evidence>
<dbReference type="PANTHER" id="PTHR15914:SF0">
    <property type="entry name" value="ALPHA-HEMOGLOBIN-STABILIZING PROTEIN"/>
    <property type="match status" value="1"/>
</dbReference>
<dbReference type="AGR" id="RGD:1306725"/>
<dbReference type="RefSeq" id="NP_001099769.1">
    <property type="nucleotide sequence ID" value="NM_001106299.1"/>
</dbReference>
<dbReference type="GeneID" id="293522"/>
<dbReference type="GO" id="GO:0005737">
    <property type="term" value="C:cytoplasm"/>
    <property type="evidence" value="ECO:0007669"/>
    <property type="project" value="UniProtKB-SubCell"/>
</dbReference>
<dbReference type="Proteomes" id="UP000234681">
    <property type="component" value="Chromosome 1"/>
</dbReference>
<comment type="subunit">
    <text evidence="5">Monomer. Forms a heterodimer with free alpha-hemoglobin. Does not bind beta-hemoglobin nor alpha(2)beta(2) hemoglobin A.</text>
</comment>
<evidence type="ECO:0000256" key="2">
    <source>
        <dbReference type="ARBA" id="ARBA00022490"/>
    </source>
</evidence>
<evidence type="ECO:0000256" key="8">
    <source>
        <dbReference type="ARBA" id="ARBA00081968"/>
    </source>
</evidence>
<dbReference type="PANTHER" id="PTHR15914">
    <property type="entry name" value="ALPHA-HEMOGLOBIN-STABILIZING PROTEIN"/>
    <property type="match status" value="1"/>
</dbReference>
<dbReference type="EMBL" id="BC157822">
    <property type="protein sequence ID" value="AAI57823.1"/>
    <property type="molecule type" value="mRNA"/>
</dbReference>
<dbReference type="STRING" id="10116.ENSRNOP00000027297"/>
<dbReference type="Pfam" id="PF09236">
    <property type="entry name" value="AHSP"/>
    <property type="match status" value="1"/>
</dbReference>
<dbReference type="InterPro" id="IPR015317">
    <property type="entry name" value="A_Hb_stabilising_prot"/>
</dbReference>
<dbReference type="SMR" id="A9UMW3"/>
<comment type="similarity">
    <text evidence="4">Belongs to the AHSP family.</text>
</comment>
<evidence type="ECO:0000313" key="11">
    <source>
        <dbReference type="RGD" id="1306725"/>
    </source>
</evidence>
<dbReference type="RGD" id="1306725">
    <property type="gene designation" value="Ahsp"/>
</dbReference>
<dbReference type="Gene3D" id="1.20.58.420">
    <property type="entry name" value="AHSP"/>
    <property type="match status" value="1"/>
</dbReference>
<dbReference type="Bgee" id="ENSRNOG00000020165">
    <property type="expression patterns" value="Expressed in spleen and 17 other cell types or tissues"/>
</dbReference>
<evidence type="ECO:0000313" key="9">
    <source>
        <dbReference type="EMBL" id="AAI57823.1"/>
    </source>
</evidence>
<proteinExistence type="evidence at transcript level"/>
<dbReference type="RefSeq" id="XP_038963453.1">
    <property type="nucleotide sequence ID" value="XM_039107525.2"/>
</dbReference>
<keyword evidence="2" id="KW-0963">Cytoplasm</keyword>
<evidence type="ECO:0000256" key="3">
    <source>
        <dbReference type="ARBA" id="ARBA00023186"/>
    </source>
</evidence>
<dbReference type="RefSeq" id="XP_063142376.1">
    <property type="nucleotide sequence ID" value="XM_063286306.1"/>
</dbReference>
<reference evidence="10" key="3">
    <citation type="submission" date="2005-09" db="EMBL/GenBank/DDBJ databases">
        <authorList>
            <person name="Mural R.J."/>
            <person name="Li P.W."/>
            <person name="Adams M.D."/>
            <person name="Amanatides P.G."/>
            <person name="Baden-Tillson H."/>
            <person name="Barnstead M."/>
            <person name="Chin S.H."/>
            <person name="Dew I."/>
            <person name="Evans C.A."/>
            <person name="Ferriera S."/>
            <person name="Flanigan M."/>
            <person name="Fosler C."/>
            <person name="Glodek A."/>
            <person name="Gu Z."/>
            <person name="Holt R.A."/>
            <person name="Jennings D."/>
            <person name="Kraft C.L."/>
            <person name="Lu F."/>
            <person name="Nguyen T."/>
            <person name="Nusskern D.R."/>
            <person name="Pfannkoch C.M."/>
            <person name="Sitter C."/>
            <person name="Sutton G.G."/>
            <person name="Venter J.C."/>
            <person name="Wang Z."/>
            <person name="Woodage T."/>
            <person name="Zheng X.H."/>
            <person name="Zhong F."/>
        </authorList>
    </citation>
    <scope>NUCLEOTIDE SEQUENCE</scope>
    <source>
        <strain evidence="10">BN</strain>
    </source>
</reference>
<dbReference type="EMBL" id="CH473956">
    <property type="protein sequence ID" value="EDM17180.1"/>
    <property type="molecule type" value="Genomic_DNA"/>
</dbReference>
<dbReference type="UCSC" id="RGD:1306725">
    <property type="organism name" value="rat"/>
</dbReference>
<keyword evidence="3" id="KW-0143">Chaperone</keyword>
<dbReference type="InterPro" id="IPR036468">
    <property type="entry name" value="AHSP_sf"/>
</dbReference>
<sequence>MAPFQSNKDLISTGIKEFNVLLDQQVFDDPLMPEEDMKTVVNDWVNLYINYYKKHVLGEQQEQDGALKELQQELSTLGSQFLAKYRIILKSKETPSSKPPSS</sequence>
<dbReference type="GO" id="GO:0030218">
    <property type="term" value="P:erythrocyte differentiation"/>
    <property type="evidence" value="ECO:0007669"/>
    <property type="project" value="InterPro"/>
</dbReference>
<dbReference type="FunFam" id="1.20.58.420:FF:000002">
    <property type="entry name" value="Alpha-hemoglobin-stabilizing protein"/>
    <property type="match status" value="1"/>
</dbReference>
<evidence type="ECO:0000256" key="4">
    <source>
        <dbReference type="ARBA" id="ARBA00061424"/>
    </source>
</evidence>
<dbReference type="HOGENOM" id="CLU_188032_0_0_1"/>
<dbReference type="PeptideAtlas" id="A9UMW3"/>
<dbReference type="PaxDb" id="10116-ENSRNOP00000027297"/>
<comment type="subcellular location">
    <subcellularLocation>
        <location evidence="1">Cytoplasm</location>
    </subcellularLocation>
</comment>
<gene>
    <name evidence="11" type="primary">Ahsp</name>
    <name evidence="9" type="synonym">Eraf</name>
    <name evidence="10" type="synonym">Eraf_predicted</name>
    <name evidence="10" type="ORF">rCG_40062</name>
</gene>
<reference evidence="9" key="1">
    <citation type="journal article" date="2004" name="Genome Res.">
        <title>The status, quality, and expansion of the NIH full-length cDNA project: the Mammalian Gene Collection (MGC).</title>
        <authorList>
            <consortium name="The MGC Project Team"/>
            <person name="Gerhard D.S."/>
            <person name="Wagner L."/>
            <person name="Feingold E.A."/>
            <person name="Shenmen C.M."/>
            <person name="Grouse L.H."/>
            <person name="Schuler G."/>
            <person name="Klein S.L."/>
            <person name="Old S."/>
            <person name="Rasooly R."/>
            <person name="Good P."/>
            <person name="Guyer M."/>
            <person name="Peck A.M."/>
            <person name="Derge J.G."/>
            <person name="Lipman D."/>
            <person name="Collins F.S."/>
            <person name="Jang W."/>
            <person name="Sherry S."/>
            <person name="Feolo M."/>
            <person name="Misquitta L."/>
            <person name="Lee E."/>
            <person name="Rotmistrovsky K."/>
            <person name="Greenhut S.F."/>
            <person name="Schaefer C.F."/>
            <person name="Buetow K."/>
            <person name="Bonner T.I."/>
            <person name="Haussler D."/>
            <person name="Kent J."/>
            <person name="Kiekhaus M."/>
            <person name="Furey T."/>
            <person name="Brent M."/>
            <person name="Prange C."/>
            <person name="Schreiber K."/>
            <person name="Shapiro N."/>
            <person name="Bhat N.K."/>
            <person name="Hopkins R.F."/>
            <person name="Hsie F."/>
            <person name="Driscoll T."/>
            <person name="Soares M.B."/>
            <person name="Casavant T.L."/>
            <person name="Scheetz T.E."/>
            <person name="Brown-stein M.J."/>
            <person name="Usdin T.B."/>
            <person name="Toshiyuki S."/>
            <person name="Carninci P."/>
            <person name="Piao Y."/>
            <person name="Dudekula D.B."/>
            <person name="Ko M.S."/>
            <person name="Kawakami K."/>
            <person name="Suzuki Y."/>
            <person name="Sugano S."/>
            <person name="Gruber C.E."/>
            <person name="Smith M.R."/>
            <person name="Simmons B."/>
            <person name="Moore T."/>
            <person name="Waterman R."/>
            <person name="Johnson S.L."/>
            <person name="Ruan Y."/>
            <person name="Wei C.L."/>
            <person name="Mathavan S."/>
            <person name="Gunaratne P.H."/>
            <person name="Wu J."/>
            <person name="Garcia A.M."/>
            <person name="Hulyk S.W."/>
            <person name="Fuh E."/>
            <person name="Yuan Y."/>
            <person name="Sneed A."/>
            <person name="Kowis C."/>
            <person name="Hodgson A."/>
            <person name="Muzny D.M."/>
            <person name="McPherson J."/>
            <person name="Gibbs R.A."/>
            <person name="Fahey J."/>
            <person name="Helton E."/>
            <person name="Ketteman M."/>
            <person name="Madan A."/>
            <person name="Rodrigues S."/>
            <person name="Sanchez A."/>
            <person name="Whiting M."/>
            <person name="Madari A."/>
            <person name="Young A.C."/>
            <person name="Wetherby K.D."/>
            <person name="Granite S.J."/>
            <person name="Kwong P.N."/>
            <person name="Brinkley C.P."/>
            <person name="Pearson R.L."/>
            <person name="Bouffard G.G."/>
            <person name="Blakesly R.W."/>
            <person name="Green E.D."/>
            <person name="Dickson M.C."/>
            <person name="Rodriguez A.C."/>
            <person name="Grimwood J."/>
            <person name="Schmutz J."/>
            <person name="Myers R.M."/>
            <person name="Butterfield Y.S."/>
            <person name="Griffith M."/>
            <person name="Griffith O.L."/>
            <person name="Krzywinski M.I."/>
            <person name="Liao N."/>
            <person name="Morin R."/>
            <person name="Morrin R."/>
            <person name="Palmquist D."/>
            <person name="Petrescu A.S."/>
            <person name="Skalska U."/>
            <person name="Smailus D.E."/>
            <person name="Stott J.M."/>
            <person name="Schnerch A."/>
            <person name="Schein J.E."/>
            <person name="Jones S.J."/>
            <person name="Holt R.A."/>
            <person name="Baross A."/>
            <person name="Marra M.A."/>
            <person name="Clifton S."/>
            <person name="Makowski K.A."/>
            <person name="Bosak S."/>
            <person name="Malek J."/>
        </authorList>
    </citation>
    <scope>NUCLEOTIDE SEQUENCE [LARGE SCALE MRNA]</scope>
    <source>
        <tissue evidence="9">Liver</tissue>
    </source>
</reference>
<organism evidence="9">
    <name type="scientific">Rattus norvegicus</name>
    <name type="common">Rat</name>
    <dbReference type="NCBI Taxonomy" id="10116"/>
    <lineage>
        <taxon>Eukaryota</taxon>
        <taxon>Metazoa</taxon>
        <taxon>Chordata</taxon>
        <taxon>Craniata</taxon>
        <taxon>Vertebrata</taxon>
        <taxon>Euteleostomi</taxon>
        <taxon>Mammalia</taxon>
        <taxon>Eutheria</taxon>
        <taxon>Euarchontoglires</taxon>
        <taxon>Glires</taxon>
        <taxon>Rodentia</taxon>
        <taxon>Myomorpha</taxon>
        <taxon>Muroidea</taxon>
        <taxon>Muridae</taxon>
        <taxon>Murinae</taxon>
        <taxon>Rattus</taxon>
    </lineage>
</organism>
<dbReference type="KEGG" id="rno:293522"/>
<dbReference type="GO" id="GO:0006457">
    <property type="term" value="P:protein folding"/>
    <property type="evidence" value="ECO:0007669"/>
    <property type="project" value="InterPro"/>
</dbReference>